<sequence length="755" mass="86079">MDATCLCNRLRCLAKDYDEGQAQSLIHALNCHLRDLQALLTQSKSLSRKVQYRVTPTDQRTAKVLTVESVNPFNLDQVCERFKEDADSFWISSDDAVHTELRRRLACVVIFLRSKLDVKVWVPPQIVSIFQGQQNYAELRHSGRKYIKIAQKLGGLGSLLWLPSEIPPSTYERYLHIDDDQVFSHLKSLGPPAGRYTVYTDLVQRLIISQLGDTSPSCSYHNLLVEYPDVIPASEYLLLVLHALGGCDIPDILLKSVRLPQRRWNADGEMSSTSAAQFGLPVELVNLISDEMAFVRIMASPYITKHALEDGSMAWSLYPEVDSFFSHSLRPQTVEELGATALKVICFACPPCYEGNTTWSAPQKKAIWPLLERATMTNKVQAPLRSHVLETFLYFCERDSVAIRRMAVDRAWTCLRKSMPYYLHASVVLFQSILDRLDGELARSNAQICDFLGQGLKPLTRRDHALQGRLHISQIENKIKSYDNDVPSFIYKWKAAQPLSNLDIEITSRLQGVAARFFQSVGDFVAARASLEQFLSLYTTNSIRVNTRRLIVGRLADIYCEMQEYSKVVEILQAEFDSIDECDRLRRPFRRLLLASVEANIGFGKLDVAESVLRELDVAMPFELDDLYDQQLHMRRLLAAARIAHTRHDYDEAVRRWKSALQEVERMHTLKSKGCFTAAMIHLSLAHAQLTSGDRDGGRQSWFAGMEILRTEKCEFWIPIVPTVWLRKIVTEVHKGQGWLFRMMLPGGKADFTWP</sequence>
<accession>A0A0D1YZB6</accession>
<dbReference type="Proteomes" id="UP000053599">
    <property type="component" value="Unassembled WGS sequence"/>
</dbReference>
<dbReference type="AlphaFoldDB" id="A0A0D1YZB6"/>
<dbReference type="HOGENOM" id="CLU_009664_0_0_1"/>
<dbReference type="Gene3D" id="1.25.40.10">
    <property type="entry name" value="Tetratricopeptide repeat domain"/>
    <property type="match status" value="1"/>
</dbReference>
<dbReference type="STRING" id="1016849.A0A0D1YZB6"/>
<organism evidence="1 2">
    <name type="scientific">Exophiala sideris</name>
    <dbReference type="NCBI Taxonomy" id="1016849"/>
    <lineage>
        <taxon>Eukaryota</taxon>
        <taxon>Fungi</taxon>
        <taxon>Dikarya</taxon>
        <taxon>Ascomycota</taxon>
        <taxon>Pezizomycotina</taxon>
        <taxon>Eurotiomycetes</taxon>
        <taxon>Chaetothyriomycetidae</taxon>
        <taxon>Chaetothyriales</taxon>
        <taxon>Herpotrichiellaceae</taxon>
        <taxon>Exophiala</taxon>
    </lineage>
</organism>
<protein>
    <submittedName>
        <fullName evidence="1">Uncharacterized protein</fullName>
    </submittedName>
</protein>
<name>A0A0D1YZB6_9EURO</name>
<evidence type="ECO:0000313" key="2">
    <source>
        <dbReference type="Proteomes" id="UP000053599"/>
    </source>
</evidence>
<dbReference type="EMBL" id="KN846951">
    <property type="protein sequence ID" value="KIV86894.1"/>
    <property type="molecule type" value="Genomic_DNA"/>
</dbReference>
<dbReference type="SUPFAM" id="SSF48452">
    <property type="entry name" value="TPR-like"/>
    <property type="match status" value="1"/>
</dbReference>
<evidence type="ECO:0000313" key="1">
    <source>
        <dbReference type="EMBL" id="KIV86894.1"/>
    </source>
</evidence>
<dbReference type="OrthoDB" id="3946009at2759"/>
<gene>
    <name evidence="1" type="ORF">PV11_02475</name>
</gene>
<reference evidence="1 2" key="1">
    <citation type="submission" date="2015-01" db="EMBL/GenBank/DDBJ databases">
        <title>The Genome Sequence of Exophiala sideris CBS121828.</title>
        <authorList>
            <consortium name="The Broad Institute Genomics Platform"/>
            <person name="Cuomo C."/>
            <person name="de Hoog S."/>
            <person name="Gorbushina A."/>
            <person name="Stielow B."/>
            <person name="Teixiera M."/>
            <person name="Abouelleil A."/>
            <person name="Chapman S.B."/>
            <person name="Priest M."/>
            <person name="Young S.K."/>
            <person name="Wortman J."/>
            <person name="Nusbaum C."/>
            <person name="Birren B."/>
        </authorList>
    </citation>
    <scope>NUCLEOTIDE SEQUENCE [LARGE SCALE GENOMIC DNA]</scope>
    <source>
        <strain evidence="1 2">CBS 121828</strain>
    </source>
</reference>
<dbReference type="InterPro" id="IPR011990">
    <property type="entry name" value="TPR-like_helical_dom_sf"/>
</dbReference>
<proteinExistence type="predicted"/>